<protein>
    <recommendedName>
        <fullName evidence="1">Xyloglucan endo-transglycosylase C-terminal domain-containing protein</fullName>
    </recommendedName>
</protein>
<comment type="caution">
    <text evidence="2">The sequence shown here is derived from an EMBL/GenBank/DDBJ whole genome shotgun (WGS) entry which is preliminary data.</text>
</comment>
<dbReference type="InterPro" id="IPR013320">
    <property type="entry name" value="ConA-like_dom_sf"/>
</dbReference>
<keyword evidence="3" id="KW-1185">Reference proteome</keyword>
<dbReference type="OrthoDB" id="4781at2759"/>
<proteinExistence type="predicted"/>
<dbReference type="Gene3D" id="2.60.120.200">
    <property type="match status" value="1"/>
</dbReference>
<dbReference type="InterPro" id="IPR010713">
    <property type="entry name" value="XET_C"/>
</dbReference>
<reference evidence="3" key="1">
    <citation type="journal article" date="2019" name="Gigascience">
        <title>De novo genome assembly of the endangered Acer yangbiense, a plant species with extremely small populations endemic to Yunnan Province, China.</title>
        <authorList>
            <person name="Yang J."/>
            <person name="Wariss H.M."/>
            <person name="Tao L."/>
            <person name="Zhang R."/>
            <person name="Yun Q."/>
            <person name="Hollingsworth P."/>
            <person name="Dao Z."/>
            <person name="Luo G."/>
            <person name="Guo H."/>
            <person name="Ma Y."/>
            <person name="Sun W."/>
        </authorList>
    </citation>
    <scope>NUCLEOTIDE SEQUENCE [LARGE SCALE GENOMIC DNA]</scope>
    <source>
        <strain evidence="3">cv. Malutang</strain>
    </source>
</reference>
<dbReference type="Proteomes" id="UP000323000">
    <property type="component" value="Chromosome 9"/>
</dbReference>
<evidence type="ECO:0000313" key="3">
    <source>
        <dbReference type="Proteomes" id="UP000323000"/>
    </source>
</evidence>
<dbReference type="Pfam" id="PF06955">
    <property type="entry name" value="XET_C"/>
    <property type="match status" value="1"/>
</dbReference>
<dbReference type="GO" id="GO:0004553">
    <property type="term" value="F:hydrolase activity, hydrolyzing O-glycosyl compounds"/>
    <property type="evidence" value="ECO:0007669"/>
    <property type="project" value="InterPro"/>
</dbReference>
<dbReference type="InterPro" id="IPR044791">
    <property type="entry name" value="Beta-glucanase/XTH"/>
</dbReference>
<dbReference type="GO" id="GO:0016762">
    <property type="term" value="F:xyloglucan:xyloglucosyl transferase activity"/>
    <property type="evidence" value="ECO:0007669"/>
    <property type="project" value="InterPro"/>
</dbReference>
<dbReference type="PANTHER" id="PTHR31062">
    <property type="entry name" value="XYLOGLUCAN ENDOTRANSGLUCOSYLASE/HYDROLASE PROTEIN 8-RELATED"/>
    <property type="match status" value="1"/>
</dbReference>
<dbReference type="GO" id="GO:0048046">
    <property type="term" value="C:apoplast"/>
    <property type="evidence" value="ECO:0007669"/>
    <property type="project" value="InterPro"/>
</dbReference>
<dbReference type="AlphaFoldDB" id="A0A5C7HFM2"/>
<gene>
    <name evidence="2" type="ORF">EZV62_020242</name>
</gene>
<organism evidence="2 3">
    <name type="scientific">Acer yangbiense</name>
    <dbReference type="NCBI Taxonomy" id="1000413"/>
    <lineage>
        <taxon>Eukaryota</taxon>
        <taxon>Viridiplantae</taxon>
        <taxon>Streptophyta</taxon>
        <taxon>Embryophyta</taxon>
        <taxon>Tracheophyta</taxon>
        <taxon>Spermatophyta</taxon>
        <taxon>Magnoliopsida</taxon>
        <taxon>eudicotyledons</taxon>
        <taxon>Gunneridae</taxon>
        <taxon>Pentapetalae</taxon>
        <taxon>rosids</taxon>
        <taxon>malvids</taxon>
        <taxon>Sapindales</taxon>
        <taxon>Sapindaceae</taxon>
        <taxon>Hippocastanoideae</taxon>
        <taxon>Acereae</taxon>
        <taxon>Acer</taxon>
    </lineage>
</organism>
<dbReference type="EMBL" id="VAHF01000009">
    <property type="protein sequence ID" value="TXG54986.1"/>
    <property type="molecule type" value="Genomic_DNA"/>
</dbReference>
<accession>A0A5C7HFM2</accession>
<evidence type="ECO:0000313" key="2">
    <source>
        <dbReference type="EMBL" id="TXG54986.1"/>
    </source>
</evidence>
<evidence type="ECO:0000259" key="1">
    <source>
        <dbReference type="Pfam" id="PF06955"/>
    </source>
</evidence>
<dbReference type="SUPFAM" id="SSF49899">
    <property type="entry name" value="Concanavalin A-like lectins/glucanases"/>
    <property type="match status" value="1"/>
</dbReference>
<sequence>MGPVFEVHACATRSAQPKKPVDVQFGRNYVPTWAFDHIKYSNGGAEAQLILDKYTVNAKFCATQGKRWWDQKAFQDLDAAQYKRLKWVRQKYTIYNYCTDHVRFPTTPVECKRDRDI</sequence>
<dbReference type="GO" id="GO:0044042">
    <property type="term" value="P:glucan metabolic process"/>
    <property type="evidence" value="ECO:0007669"/>
    <property type="project" value="InterPro"/>
</dbReference>
<feature type="domain" description="Xyloglucan endo-transglycosylase C-terminal" evidence="1">
    <location>
        <begin position="64"/>
        <end position="111"/>
    </location>
</feature>
<name>A0A5C7HFM2_9ROSI</name>